<dbReference type="AlphaFoldDB" id="A0A543CGC8"/>
<comment type="caution">
    <text evidence="1">The sequence shown here is derived from an EMBL/GenBank/DDBJ whole genome shotgun (WGS) entry which is preliminary data.</text>
</comment>
<proteinExistence type="predicted"/>
<organism evidence="1 2">
    <name type="scientific">Actinoallomurus bryophytorum</name>
    <dbReference type="NCBI Taxonomy" id="1490222"/>
    <lineage>
        <taxon>Bacteria</taxon>
        <taxon>Bacillati</taxon>
        <taxon>Actinomycetota</taxon>
        <taxon>Actinomycetes</taxon>
        <taxon>Streptosporangiales</taxon>
        <taxon>Thermomonosporaceae</taxon>
        <taxon>Actinoallomurus</taxon>
    </lineage>
</organism>
<accession>A0A543CGC8</accession>
<keyword evidence="2" id="KW-1185">Reference proteome</keyword>
<reference evidence="1 2" key="1">
    <citation type="submission" date="2019-06" db="EMBL/GenBank/DDBJ databases">
        <title>Sequencing the genomes of 1000 actinobacteria strains.</title>
        <authorList>
            <person name="Klenk H.-P."/>
        </authorList>
    </citation>
    <scope>NUCLEOTIDE SEQUENCE [LARGE SCALE GENOMIC DNA]</scope>
    <source>
        <strain evidence="1 2">DSM 102200</strain>
    </source>
</reference>
<protein>
    <submittedName>
        <fullName evidence="1">Uncharacterized protein</fullName>
    </submittedName>
</protein>
<evidence type="ECO:0000313" key="1">
    <source>
        <dbReference type="EMBL" id="TQL96128.1"/>
    </source>
</evidence>
<sequence length="87" mass="9753">MPKTEVIAMTNVTPLPLRRPRPTGRPATVPVSVEWDEGRDLYILACERCCEWATMYRLEDADGWAETHRCDPELAALLATVLNQVAA</sequence>
<evidence type="ECO:0000313" key="2">
    <source>
        <dbReference type="Proteomes" id="UP000316096"/>
    </source>
</evidence>
<gene>
    <name evidence="1" type="ORF">FB559_1649</name>
</gene>
<dbReference type="EMBL" id="VFOZ01000001">
    <property type="protein sequence ID" value="TQL96128.1"/>
    <property type="molecule type" value="Genomic_DNA"/>
</dbReference>
<dbReference type="Proteomes" id="UP000316096">
    <property type="component" value="Unassembled WGS sequence"/>
</dbReference>
<name>A0A543CGC8_9ACTN</name>